<keyword evidence="2" id="KW-1185">Reference proteome</keyword>
<dbReference type="EMBL" id="VNHK01000005">
    <property type="protein sequence ID" value="TYO92017.1"/>
    <property type="molecule type" value="Genomic_DNA"/>
</dbReference>
<evidence type="ECO:0000313" key="2">
    <source>
        <dbReference type="Proteomes" id="UP000324513"/>
    </source>
</evidence>
<accession>A0ABY3NG80</accession>
<organism evidence="1 2">
    <name type="scientific">Elizabethkingia miricola</name>
    <name type="common">Chryseobacterium miricola</name>
    <dbReference type="NCBI Taxonomy" id="172045"/>
    <lineage>
        <taxon>Bacteria</taxon>
        <taxon>Pseudomonadati</taxon>
        <taxon>Bacteroidota</taxon>
        <taxon>Flavobacteriia</taxon>
        <taxon>Flavobacteriales</taxon>
        <taxon>Weeksellaceae</taxon>
        <taxon>Elizabethkingia</taxon>
    </lineage>
</organism>
<comment type="caution">
    <text evidence="1">The sequence shown here is derived from an EMBL/GenBank/DDBJ whole genome shotgun (WGS) entry which is preliminary data.</text>
</comment>
<proteinExistence type="predicted"/>
<gene>
    <name evidence="1" type="ORF">LX74_01674</name>
</gene>
<evidence type="ECO:0000313" key="1">
    <source>
        <dbReference type="EMBL" id="TYO92017.1"/>
    </source>
</evidence>
<dbReference type="Proteomes" id="UP000324513">
    <property type="component" value="Unassembled WGS sequence"/>
</dbReference>
<sequence>MVDGKEHKWKTMQERLKEAVLNPNVKFGNSVEKKVVLKNKGKGFRR</sequence>
<name>A0ABY3NG80_ELIMR</name>
<protein>
    <submittedName>
        <fullName evidence="1">Uncharacterized protein</fullName>
    </submittedName>
</protein>
<reference evidence="1 2" key="1">
    <citation type="submission" date="2019-07" db="EMBL/GenBank/DDBJ databases">
        <title>Genomic Encyclopedia of Archaeal and Bacterial Type Strains, Phase II (KMG-II): from individual species to whole genera.</title>
        <authorList>
            <person name="Goeker M."/>
        </authorList>
    </citation>
    <scope>NUCLEOTIDE SEQUENCE [LARGE SCALE GENOMIC DNA]</scope>
    <source>
        <strain evidence="1 2">DSM 14571</strain>
    </source>
</reference>